<feature type="short sequence motif" description="Histidine triad motif" evidence="2 3">
    <location>
        <begin position="101"/>
        <end position="105"/>
    </location>
</feature>
<evidence type="ECO:0000256" key="1">
    <source>
        <dbReference type="PIRSR" id="PIRSR601310-1"/>
    </source>
</evidence>
<reference evidence="5 6" key="1">
    <citation type="journal article" date="2015" name="Genome Announc.">
        <title>Expanding the biotechnology potential of lactobacilli through comparative genomics of 213 strains and associated genera.</title>
        <authorList>
            <person name="Sun Z."/>
            <person name="Harris H.M."/>
            <person name="McCann A."/>
            <person name="Guo C."/>
            <person name="Argimon S."/>
            <person name="Zhang W."/>
            <person name="Yang X."/>
            <person name="Jeffery I.B."/>
            <person name="Cooney J.C."/>
            <person name="Kagawa T.F."/>
            <person name="Liu W."/>
            <person name="Song Y."/>
            <person name="Salvetti E."/>
            <person name="Wrobel A."/>
            <person name="Rasinkangas P."/>
            <person name="Parkhill J."/>
            <person name="Rea M.C."/>
            <person name="O'Sullivan O."/>
            <person name="Ritari J."/>
            <person name="Douillard F.P."/>
            <person name="Paul Ross R."/>
            <person name="Yang R."/>
            <person name="Briner A.E."/>
            <person name="Felis G.E."/>
            <person name="de Vos W.M."/>
            <person name="Barrangou R."/>
            <person name="Klaenhammer T.R."/>
            <person name="Caufield P.W."/>
            <person name="Cui Y."/>
            <person name="Zhang H."/>
            <person name="O'Toole P.W."/>
        </authorList>
    </citation>
    <scope>NUCLEOTIDE SEQUENCE [LARGE SCALE GENOMIC DNA]</scope>
    <source>
        <strain evidence="5 6">DSM 16991</strain>
    </source>
</reference>
<dbReference type="PANTHER" id="PTHR42997">
    <property type="entry name" value="HIT FAMILY HYDROLASE"/>
    <property type="match status" value="1"/>
</dbReference>
<dbReference type="PROSITE" id="PS51084">
    <property type="entry name" value="HIT_2"/>
    <property type="match status" value="1"/>
</dbReference>
<dbReference type="InterPro" id="IPR036265">
    <property type="entry name" value="HIT-like_sf"/>
</dbReference>
<dbReference type="PRINTS" id="PR00332">
    <property type="entry name" value="HISTRIAD"/>
</dbReference>
<feature type="active site" description="Tele-AMP-histidine intermediate" evidence="1">
    <location>
        <position position="103"/>
    </location>
</feature>
<protein>
    <recommendedName>
        <fullName evidence="4">HIT domain-containing protein</fullName>
    </recommendedName>
</protein>
<dbReference type="Proteomes" id="UP000050949">
    <property type="component" value="Unassembled WGS sequence"/>
</dbReference>
<dbReference type="Gene3D" id="3.30.428.10">
    <property type="entry name" value="HIT-like"/>
    <property type="match status" value="1"/>
</dbReference>
<evidence type="ECO:0000313" key="6">
    <source>
        <dbReference type="Proteomes" id="UP000050949"/>
    </source>
</evidence>
<dbReference type="GO" id="GO:0003824">
    <property type="term" value="F:catalytic activity"/>
    <property type="evidence" value="ECO:0007669"/>
    <property type="project" value="InterPro"/>
</dbReference>
<gene>
    <name evidence="5" type="ORF">FC91_GL000338</name>
</gene>
<name>A0A0R1X746_9LACO</name>
<dbReference type="InterPro" id="IPR001310">
    <property type="entry name" value="Histidine_triad_HIT"/>
</dbReference>
<feature type="domain" description="HIT" evidence="4">
    <location>
        <begin position="10"/>
        <end position="116"/>
    </location>
</feature>
<dbReference type="EMBL" id="AZFW01000091">
    <property type="protein sequence ID" value="KRM26031.1"/>
    <property type="molecule type" value="Genomic_DNA"/>
</dbReference>
<dbReference type="AlphaFoldDB" id="A0A0R1X746"/>
<evidence type="ECO:0000259" key="4">
    <source>
        <dbReference type="PROSITE" id="PS51084"/>
    </source>
</evidence>
<dbReference type="OrthoDB" id="9784774at2"/>
<dbReference type="InterPro" id="IPR052908">
    <property type="entry name" value="AP-4-A_phosphorylase"/>
</dbReference>
<dbReference type="Pfam" id="PF01230">
    <property type="entry name" value="HIT"/>
    <property type="match status" value="1"/>
</dbReference>
<dbReference type="SUPFAM" id="SSF54197">
    <property type="entry name" value="HIT-like"/>
    <property type="match status" value="1"/>
</dbReference>
<dbReference type="GeneID" id="78510658"/>
<accession>A0A0R1X746</accession>
<proteinExistence type="predicted"/>
<sequence length="131" mass="14290">MKKSETPAGQICPFCTLPPSQVVLANTTCLAFFDRSPVTPGHLLIIPRAHRLDWFALTPAEQQDMADLVRRGKALLAAKYHPAGYNIGLNCGAVAGQTVFHCHCHLIPRYVGDTPNPRGGVRGVIPVRQHE</sequence>
<dbReference type="PATRIC" id="fig|1122147.4.peg.351"/>
<evidence type="ECO:0000256" key="3">
    <source>
        <dbReference type="PROSITE-ProRule" id="PRU00464"/>
    </source>
</evidence>
<evidence type="ECO:0000256" key="2">
    <source>
        <dbReference type="PIRSR" id="PIRSR601310-3"/>
    </source>
</evidence>
<dbReference type="RefSeq" id="WP_027828950.1">
    <property type="nucleotide sequence ID" value="NZ_AUEH01000034.1"/>
</dbReference>
<dbReference type="PANTHER" id="PTHR42997:SF1">
    <property type="entry name" value="AP-4-A PHOSPHORYLASE"/>
    <property type="match status" value="1"/>
</dbReference>
<organism evidence="5 6">
    <name type="scientific">Schleiferilactobacillus harbinensis DSM 16991</name>
    <dbReference type="NCBI Taxonomy" id="1122147"/>
    <lineage>
        <taxon>Bacteria</taxon>
        <taxon>Bacillati</taxon>
        <taxon>Bacillota</taxon>
        <taxon>Bacilli</taxon>
        <taxon>Lactobacillales</taxon>
        <taxon>Lactobacillaceae</taxon>
        <taxon>Schleiferilactobacillus</taxon>
    </lineage>
</organism>
<evidence type="ECO:0000313" key="5">
    <source>
        <dbReference type="EMBL" id="KRM26031.1"/>
    </source>
</evidence>
<comment type="caution">
    <text evidence="5">The sequence shown here is derived from an EMBL/GenBank/DDBJ whole genome shotgun (WGS) entry which is preliminary data.</text>
</comment>
<dbReference type="InterPro" id="IPR011146">
    <property type="entry name" value="HIT-like"/>
</dbReference>
<dbReference type="eggNOG" id="COG0537">
    <property type="taxonomic scope" value="Bacteria"/>
</dbReference>